<comment type="caution">
    <text evidence="2">The sequence shown here is derived from an EMBL/GenBank/DDBJ whole genome shotgun (WGS) entry which is preliminary data.</text>
</comment>
<feature type="transmembrane region" description="Helical" evidence="1">
    <location>
        <begin position="28"/>
        <end position="49"/>
    </location>
</feature>
<gene>
    <name evidence="2" type="ORF">KGA66_04690</name>
</gene>
<dbReference type="AlphaFoldDB" id="A0A8J8B9Y4"/>
<evidence type="ECO:0000313" key="2">
    <source>
        <dbReference type="EMBL" id="MBS2962332.1"/>
    </source>
</evidence>
<dbReference type="EMBL" id="JAGSXH010000009">
    <property type="protein sequence ID" value="MBS2962332.1"/>
    <property type="molecule type" value="Genomic_DNA"/>
</dbReference>
<name>A0A8J8B9Y4_9ACTN</name>
<protein>
    <submittedName>
        <fullName evidence="2">Uncharacterized protein</fullName>
    </submittedName>
</protein>
<evidence type="ECO:0000313" key="3">
    <source>
        <dbReference type="Proteomes" id="UP000677913"/>
    </source>
</evidence>
<dbReference type="Proteomes" id="UP000677913">
    <property type="component" value="Unassembled WGS sequence"/>
</dbReference>
<organism evidence="2 3">
    <name type="scientific">Actinocrinis puniceicyclus</name>
    <dbReference type="NCBI Taxonomy" id="977794"/>
    <lineage>
        <taxon>Bacteria</taxon>
        <taxon>Bacillati</taxon>
        <taxon>Actinomycetota</taxon>
        <taxon>Actinomycetes</taxon>
        <taxon>Catenulisporales</taxon>
        <taxon>Actinospicaceae</taxon>
        <taxon>Actinocrinis</taxon>
    </lineage>
</organism>
<dbReference type="RefSeq" id="WP_211464870.1">
    <property type="nucleotide sequence ID" value="NZ_JAGSXH010000009.1"/>
</dbReference>
<sequence length="68" mass="7421">MITGGMSAGEALSEAVVQIGRITLHETAAYLAILALITVALAFASAHAARRRQREAWRAMRRLLGRHH</sequence>
<keyword evidence="3" id="KW-1185">Reference proteome</keyword>
<reference evidence="2" key="1">
    <citation type="submission" date="2021-04" db="EMBL/GenBank/DDBJ databases">
        <title>Genome based classification of Actinospica acidithermotolerans sp. nov., an actinobacterium isolated from an Indonesian hot spring.</title>
        <authorList>
            <person name="Kusuma A.B."/>
            <person name="Putra K.E."/>
            <person name="Nafisah S."/>
            <person name="Loh J."/>
            <person name="Nouioui I."/>
            <person name="Goodfellow M."/>
        </authorList>
    </citation>
    <scope>NUCLEOTIDE SEQUENCE</scope>
    <source>
        <strain evidence="2">DSM 45618</strain>
    </source>
</reference>
<keyword evidence="1" id="KW-0472">Membrane</keyword>
<accession>A0A8J8B9Y4</accession>
<proteinExistence type="predicted"/>
<evidence type="ECO:0000256" key="1">
    <source>
        <dbReference type="SAM" id="Phobius"/>
    </source>
</evidence>
<keyword evidence="1" id="KW-1133">Transmembrane helix</keyword>
<keyword evidence="1" id="KW-0812">Transmembrane</keyword>